<keyword evidence="3" id="KW-1185">Reference proteome</keyword>
<dbReference type="AlphaFoldDB" id="A0A8X6R1U9"/>
<evidence type="ECO:0000313" key="3">
    <source>
        <dbReference type="Proteomes" id="UP000887013"/>
    </source>
</evidence>
<accession>A0A8X6R1U9</accession>
<dbReference type="OrthoDB" id="6436719at2759"/>
<reference evidence="2" key="1">
    <citation type="submission" date="2020-08" db="EMBL/GenBank/DDBJ databases">
        <title>Multicomponent nature underlies the extraordinary mechanical properties of spider dragline silk.</title>
        <authorList>
            <person name="Kono N."/>
            <person name="Nakamura H."/>
            <person name="Mori M."/>
            <person name="Yoshida Y."/>
            <person name="Ohtoshi R."/>
            <person name="Malay A.D."/>
            <person name="Moran D.A.P."/>
            <person name="Tomita M."/>
            <person name="Numata K."/>
            <person name="Arakawa K."/>
        </authorList>
    </citation>
    <scope>NUCLEOTIDE SEQUENCE</scope>
</reference>
<name>A0A8X6R1U9_NEPPI</name>
<dbReference type="EMBL" id="BMAW01086947">
    <property type="protein sequence ID" value="GFU49380.1"/>
    <property type="molecule type" value="Genomic_DNA"/>
</dbReference>
<organism evidence="2 3">
    <name type="scientific">Nephila pilipes</name>
    <name type="common">Giant wood spider</name>
    <name type="synonym">Nephila maculata</name>
    <dbReference type="NCBI Taxonomy" id="299642"/>
    <lineage>
        <taxon>Eukaryota</taxon>
        <taxon>Metazoa</taxon>
        <taxon>Ecdysozoa</taxon>
        <taxon>Arthropoda</taxon>
        <taxon>Chelicerata</taxon>
        <taxon>Arachnida</taxon>
        <taxon>Araneae</taxon>
        <taxon>Araneomorphae</taxon>
        <taxon>Entelegynae</taxon>
        <taxon>Araneoidea</taxon>
        <taxon>Nephilidae</taxon>
        <taxon>Nephila</taxon>
    </lineage>
</organism>
<comment type="caution">
    <text evidence="2">The sequence shown here is derived from an EMBL/GenBank/DDBJ whole genome shotgun (WGS) entry which is preliminary data.</text>
</comment>
<proteinExistence type="predicted"/>
<evidence type="ECO:0000256" key="1">
    <source>
        <dbReference type="SAM" id="MobiDB-lite"/>
    </source>
</evidence>
<gene>
    <name evidence="2" type="ORF">NPIL_278041</name>
</gene>
<feature type="compositionally biased region" description="Basic and acidic residues" evidence="1">
    <location>
        <begin position="64"/>
        <end position="80"/>
    </location>
</feature>
<dbReference type="Proteomes" id="UP000887013">
    <property type="component" value="Unassembled WGS sequence"/>
</dbReference>
<evidence type="ECO:0000313" key="2">
    <source>
        <dbReference type="EMBL" id="GFU49380.1"/>
    </source>
</evidence>
<feature type="region of interest" description="Disordered" evidence="1">
    <location>
        <begin position="59"/>
        <end position="80"/>
    </location>
</feature>
<protein>
    <submittedName>
        <fullName evidence="2">Uncharacterized protein</fullName>
    </submittedName>
</protein>
<sequence>MGIRRFSPGHTPDGCKCHRDPVLPEEIVCVCRGPGVKDFQANLTRGVTRLMQHKTVIIPPRNSQRWDKDSSQEFAPHADK</sequence>